<dbReference type="AlphaFoldDB" id="A0A0Q0XS01"/>
<name>A0A0Q0XS01_9FLAO</name>
<dbReference type="STRING" id="362413.RC62_2137"/>
<accession>A0A0Q0XS01</accession>
<evidence type="ECO:0000313" key="1">
    <source>
        <dbReference type="EMBL" id="KQB38774.1"/>
    </source>
</evidence>
<evidence type="ECO:0000313" key="2">
    <source>
        <dbReference type="Proteomes" id="UP000050443"/>
    </source>
</evidence>
<protein>
    <submittedName>
        <fullName evidence="1">Uncharacterized protein</fullName>
    </submittedName>
</protein>
<dbReference type="EMBL" id="JRLF01000014">
    <property type="protein sequence ID" value="KQB38774.1"/>
    <property type="molecule type" value="Genomic_DNA"/>
</dbReference>
<organism evidence="1 2">
    <name type="scientific">Flavobacterium aquidurense</name>
    <dbReference type="NCBI Taxonomy" id="362413"/>
    <lineage>
        <taxon>Bacteria</taxon>
        <taxon>Pseudomonadati</taxon>
        <taxon>Bacteroidota</taxon>
        <taxon>Flavobacteriia</taxon>
        <taxon>Flavobacteriales</taxon>
        <taxon>Flavobacteriaceae</taxon>
        <taxon>Flavobacterium</taxon>
    </lineage>
</organism>
<comment type="caution">
    <text evidence="1">The sequence shown here is derived from an EMBL/GenBank/DDBJ whole genome shotgun (WGS) entry which is preliminary data.</text>
</comment>
<reference evidence="1 2" key="1">
    <citation type="submission" date="2014-09" db="EMBL/GenBank/DDBJ databases">
        <title>Genome sequence of Flavobacterium aquidurense RC62.</title>
        <authorList>
            <person name="Kim J.F."/>
            <person name="Kwak M.-J."/>
        </authorList>
    </citation>
    <scope>NUCLEOTIDE SEQUENCE [LARGE SCALE GENOMIC DNA]</scope>
    <source>
        <strain evidence="1 2">RC62</strain>
    </source>
</reference>
<dbReference type="Proteomes" id="UP000050443">
    <property type="component" value="Unassembled WGS sequence"/>
</dbReference>
<proteinExistence type="predicted"/>
<sequence>MIINKKCRNSNITVILYFTEFLLTNQNIQVFDYFKEKLLRQNKKTPQSKLQRFFNFIKT</sequence>
<gene>
    <name evidence="1" type="ORF">RC62_2137</name>
</gene>
<dbReference type="PATRIC" id="fig|362413.3.peg.2079"/>